<feature type="transmembrane region" description="Helical" evidence="1">
    <location>
        <begin position="103"/>
        <end position="122"/>
    </location>
</feature>
<evidence type="ECO:0000256" key="1">
    <source>
        <dbReference type="SAM" id="Phobius"/>
    </source>
</evidence>
<keyword evidence="3" id="KW-1185">Reference proteome</keyword>
<name>A0A368HJ20_9GAMM</name>
<dbReference type="RefSeq" id="WP_114282097.1">
    <property type="nucleotide sequence ID" value="NZ_PSYR01000001.1"/>
</dbReference>
<feature type="transmembrane region" description="Helical" evidence="1">
    <location>
        <begin position="248"/>
        <end position="268"/>
    </location>
</feature>
<dbReference type="EMBL" id="PSYR01000001">
    <property type="protein sequence ID" value="RCN58280.1"/>
    <property type="molecule type" value="Genomic_DNA"/>
</dbReference>
<comment type="caution">
    <text evidence="2">The sequence shown here is derived from an EMBL/GenBank/DDBJ whole genome shotgun (WGS) entry which is preliminary data.</text>
</comment>
<evidence type="ECO:0000313" key="2">
    <source>
        <dbReference type="EMBL" id="RCN58280.1"/>
    </source>
</evidence>
<dbReference type="Proteomes" id="UP000253250">
    <property type="component" value="Unassembled WGS sequence"/>
</dbReference>
<dbReference type="OrthoDB" id="2369748at2"/>
<organism evidence="2 3">
    <name type="scientific">Acidiferrobacter thiooxydans</name>
    <dbReference type="NCBI Taxonomy" id="163359"/>
    <lineage>
        <taxon>Bacteria</taxon>
        <taxon>Pseudomonadati</taxon>
        <taxon>Pseudomonadota</taxon>
        <taxon>Gammaproteobacteria</taxon>
        <taxon>Acidiferrobacterales</taxon>
        <taxon>Acidiferrobacteraceae</taxon>
        <taxon>Acidiferrobacter</taxon>
    </lineage>
</organism>
<reference evidence="2 3" key="1">
    <citation type="submission" date="2018-02" db="EMBL/GenBank/DDBJ databases">
        <title>Insights into the biology of acidophilic members of the Acidiferrobacteraceae family derived from comparative genomic analyses.</title>
        <authorList>
            <person name="Issotta F."/>
            <person name="Thyssen C."/>
            <person name="Mena C."/>
            <person name="Moya A."/>
            <person name="Bellenberg S."/>
            <person name="Sproer C."/>
            <person name="Covarrubias P.C."/>
            <person name="Sand W."/>
            <person name="Quatrini R."/>
            <person name="Vera M."/>
        </authorList>
    </citation>
    <scope>NUCLEOTIDE SEQUENCE [LARGE SCALE GENOMIC DNA]</scope>
    <source>
        <strain evidence="3">m-1</strain>
    </source>
</reference>
<keyword evidence="1" id="KW-0812">Transmembrane</keyword>
<feature type="transmembrane region" description="Helical" evidence="1">
    <location>
        <begin position="205"/>
        <end position="228"/>
    </location>
</feature>
<proteinExistence type="predicted"/>
<protein>
    <recommendedName>
        <fullName evidence="4">Glycosyltransferase RgtA/B/C/D-like domain-containing protein</fullName>
    </recommendedName>
</protein>
<keyword evidence="1" id="KW-0472">Membrane</keyword>
<dbReference type="AlphaFoldDB" id="A0A368HJ20"/>
<feature type="transmembrane region" description="Helical" evidence="1">
    <location>
        <begin position="18"/>
        <end position="41"/>
    </location>
</feature>
<evidence type="ECO:0000313" key="3">
    <source>
        <dbReference type="Proteomes" id="UP000253250"/>
    </source>
</evidence>
<keyword evidence="1" id="KW-1133">Transmembrane helix</keyword>
<accession>A0A368HJ20</accession>
<gene>
    <name evidence="2" type="ORF">C4900_00300</name>
</gene>
<evidence type="ECO:0008006" key="4">
    <source>
        <dbReference type="Google" id="ProtNLM"/>
    </source>
</evidence>
<sequence>MGAAVFGGWLFGFSSYEFAQLLGELNLAVVWALPFLLWFFLLRLHGRIGRKTFIATSAALLAFEFCVSSEIFATGSVCSAIAMTLAVLSPALMDGAPSLKSTILEAGAAFLLSLVILAPYIYSMLGPASGHLQNAIGISPSDVVADPLNFVIPTDVLWLGTRLFGPMGSDLAAGMSDKDAYLGLPLVSIMILYAREFGFAPKARYLLVMLVTFAILSLGSRLRILGQITPVIEPWMLFTHLPLLDKALPARLALYVSMVAAIIAATWYARSSSALWKRRLAGGLAVLFLLPNVDSLPMHGSLPDPPFFLTGQYKDYIRPGERVIVLPYGPGMWFQAQTRFYFRMVGGYVGGAEPRPFSEIAVDNTLNGGPLVAGYKRSFRQFLRKYKVGALIVYGPQSKNVRTLLASLPVRGTAVAGVTVFALTRGLGSMRNRRTN</sequence>
<feature type="transmembrane region" description="Helical" evidence="1">
    <location>
        <begin position="71"/>
        <end position="91"/>
    </location>
</feature>